<comment type="similarity">
    <text evidence="2 10">Belongs to the mitochondrial carrier (TC 2.A.29) family.</text>
</comment>
<evidence type="ECO:0000256" key="6">
    <source>
        <dbReference type="ARBA" id="ARBA00022989"/>
    </source>
</evidence>
<evidence type="ECO:0000256" key="4">
    <source>
        <dbReference type="ARBA" id="ARBA00022737"/>
    </source>
</evidence>
<proteinExistence type="inferred from homology"/>
<sequence length="343" mass="37813">MAARDQFLGLNEEEEIVAKNLAARVLLSSVTYPLTCVRTLNQLGYEPFPLSTGKTLIVAGRNAYFLPNVFSYANQMAHARGLGVLFTGIDSAVCSLILQGITSYKTKKYIDTYYPEIGGKPENENLDEKDLTDHQSFKRHLRNAIRESVVRVVTVTVARPLTVVMIRQVAQLIGNETKYGGVFSSVRLIGLEEGPSGLFSGLVPQMCGEIIVVFGTAALLFAAERAIVMSGMYERKTETSAKEIEDLRKFSNFAIPFVVNSFGYPYQVVSTVMAVVGSGLAVSVLPYAPSFVDWHSAWDYLTPYGLKRGSRLFLREQNGAVSVGPDQQLYASNKHFVTSQFAF</sequence>
<evidence type="ECO:0000256" key="10">
    <source>
        <dbReference type="RuleBase" id="RU000488"/>
    </source>
</evidence>
<dbReference type="Proteomes" id="UP000025227">
    <property type="component" value="Unplaced"/>
</dbReference>
<dbReference type="WBParaSite" id="HCON_00046270-00001">
    <property type="protein sequence ID" value="HCON_00046270-00001"/>
    <property type="gene ID" value="HCON_00046270"/>
</dbReference>
<dbReference type="OrthoDB" id="10253709at2759"/>
<reference evidence="12" key="1">
    <citation type="submission" date="2020-12" db="UniProtKB">
        <authorList>
            <consortium name="WormBaseParasite"/>
        </authorList>
    </citation>
    <scope>IDENTIFICATION</scope>
    <source>
        <strain evidence="12">MHco3</strain>
    </source>
</reference>
<keyword evidence="7" id="KW-0496">Mitochondrion</keyword>
<dbReference type="PANTHER" id="PTHR10780">
    <property type="entry name" value="MITOCHONDRIAL CARRIER HOMOLOG"/>
    <property type="match status" value="1"/>
</dbReference>
<evidence type="ECO:0000256" key="3">
    <source>
        <dbReference type="ARBA" id="ARBA00022692"/>
    </source>
</evidence>
<evidence type="ECO:0000313" key="11">
    <source>
        <dbReference type="Proteomes" id="UP000025227"/>
    </source>
</evidence>
<dbReference type="Gene3D" id="1.50.40.10">
    <property type="entry name" value="Mitochondrial carrier domain"/>
    <property type="match status" value="1"/>
</dbReference>
<keyword evidence="4" id="KW-0677">Repeat</keyword>
<feature type="repeat" description="Solcar" evidence="9">
    <location>
        <begin position="138"/>
        <end position="226"/>
    </location>
</feature>
<evidence type="ECO:0000256" key="1">
    <source>
        <dbReference type="ARBA" id="ARBA00004374"/>
    </source>
</evidence>
<keyword evidence="10" id="KW-0813">Transport</keyword>
<dbReference type="SUPFAM" id="SSF103506">
    <property type="entry name" value="Mitochondrial carrier"/>
    <property type="match status" value="1"/>
</dbReference>
<dbReference type="GO" id="GO:0005741">
    <property type="term" value="C:mitochondrial outer membrane"/>
    <property type="evidence" value="ECO:0007669"/>
    <property type="project" value="UniProtKB-SubCell"/>
</dbReference>
<comment type="subcellular location">
    <subcellularLocation>
        <location evidence="1">Mitochondrion outer membrane</location>
        <topology evidence="1">Multi-pass membrane protein</topology>
    </subcellularLocation>
</comment>
<dbReference type="PROSITE" id="PS50920">
    <property type="entry name" value="SOLCAR"/>
    <property type="match status" value="1"/>
</dbReference>
<evidence type="ECO:0000256" key="5">
    <source>
        <dbReference type="ARBA" id="ARBA00022787"/>
    </source>
</evidence>
<keyword evidence="8 9" id="KW-0472">Membrane</keyword>
<name>A0A7I4Y2H4_HAECO</name>
<evidence type="ECO:0000256" key="2">
    <source>
        <dbReference type="ARBA" id="ARBA00006375"/>
    </source>
</evidence>
<dbReference type="Pfam" id="PF00153">
    <property type="entry name" value="Mito_carr"/>
    <property type="match status" value="1"/>
</dbReference>
<dbReference type="AlphaFoldDB" id="A0A7I4Y2H4"/>
<protein>
    <submittedName>
        <fullName evidence="12">Mitochondrial carrier protein</fullName>
    </submittedName>
</protein>
<keyword evidence="6" id="KW-1133">Transmembrane helix</keyword>
<accession>A0A7I4Y2H4</accession>
<keyword evidence="3 9" id="KW-0812">Transmembrane</keyword>
<dbReference type="InterPro" id="IPR023395">
    <property type="entry name" value="MCP_dom_sf"/>
</dbReference>
<evidence type="ECO:0000256" key="9">
    <source>
        <dbReference type="PROSITE-ProRule" id="PRU00282"/>
    </source>
</evidence>
<evidence type="ECO:0000256" key="7">
    <source>
        <dbReference type="ARBA" id="ARBA00023128"/>
    </source>
</evidence>
<organism evidence="11 12">
    <name type="scientific">Haemonchus contortus</name>
    <name type="common">Barber pole worm</name>
    <dbReference type="NCBI Taxonomy" id="6289"/>
    <lineage>
        <taxon>Eukaryota</taxon>
        <taxon>Metazoa</taxon>
        <taxon>Ecdysozoa</taxon>
        <taxon>Nematoda</taxon>
        <taxon>Chromadorea</taxon>
        <taxon>Rhabditida</taxon>
        <taxon>Rhabditina</taxon>
        <taxon>Rhabditomorpha</taxon>
        <taxon>Strongyloidea</taxon>
        <taxon>Trichostrongylidae</taxon>
        <taxon>Haemonchus</taxon>
    </lineage>
</organism>
<dbReference type="OMA" id="TSHEMVM"/>
<evidence type="ECO:0000256" key="8">
    <source>
        <dbReference type="ARBA" id="ARBA00023136"/>
    </source>
</evidence>
<dbReference type="InterPro" id="IPR018108">
    <property type="entry name" value="MCP_transmembrane"/>
</dbReference>
<keyword evidence="11" id="KW-1185">Reference proteome</keyword>
<evidence type="ECO:0000313" key="12">
    <source>
        <dbReference type="WBParaSite" id="HCON_00046270-00001"/>
    </source>
</evidence>
<dbReference type="PANTHER" id="PTHR10780:SF18">
    <property type="entry name" value="LD43650P"/>
    <property type="match status" value="1"/>
</dbReference>
<keyword evidence="5" id="KW-1000">Mitochondrion outer membrane</keyword>